<proteinExistence type="predicted"/>
<dbReference type="PANTHER" id="PTHR47670">
    <property type="entry name" value="ADENYLYLSULFATASE HINT3"/>
    <property type="match status" value="1"/>
</dbReference>
<comment type="caution">
    <text evidence="1">The sequence shown here is derived from an EMBL/GenBank/DDBJ whole genome shotgun (WGS) entry which is preliminary data.</text>
</comment>
<reference evidence="1" key="1">
    <citation type="submission" date="2021-01" db="EMBL/GenBank/DDBJ databases">
        <authorList>
            <person name="Lovell J.T."/>
            <person name="Bentley N."/>
            <person name="Bhattarai G."/>
            <person name="Jenkins J.W."/>
            <person name="Sreedasyam A."/>
            <person name="Alarcon Y."/>
            <person name="Bock C."/>
            <person name="Boston L."/>
            <person name="Carlson J."/>
            <person name="Cervantes K."/>
            <person name="Clermont K."/>
            <person name="Krom N."/>
            <person name="Kubenka K."/>
            <person name="Mamidi S."/>
            <person name="Mattison C."/>
            <person name="Monteros M."/>
            <person name="Pisani C."/>
            <person name="Plott C."/>
            <person name="Rajasekar S."/>
            <person name="Rhein H.S."/>
            <person name="Rohla C."/>
            <person name="Song M."/>
            <person name="Hilaire R.S."/>
            <person name="Shu S."/>
            <person name="Wells L."/>
            <person name="Wang X."/>
            <person name="Webber J."/>
            <person name="Heerema R.J."/>
            <person name="Klein P."/>
            <person name="Conner P."/>
            <person name="Grauke L."/>
            <person name="Grimwood J."/>
            <person name="Schmutz J."/>
            <person name="Randall J.J."/>
        </authorList>
    </citation>
    <scope>NUCLEOTIDE SEQUENCE</scope>
    <source>
        <tissue evidence="1">Leaf</tissue>
    </source>
</reference>
<dbReference type="GO" id="GO:0047627">
    <property type="term" value="F:adenylylsulfatase activity"/>
    <property type="evidence" value="ECO:0007669"/>
    <property type="project" value="TreeGrafter"/>
</dbReference>
<dbReference type="AlphaFoldDB" id="A0A922ACE9"/>
<dbReference type="PANTHER" id="PTHR47670:SF1">
    <property type="entry name" value="ADENYLYLSULFATASE HINT3"/>
    <property type="match status" value="1"/>
</dbReference>
<dbReference type="GO" id="GO:0009150">
    <property type="term" value="P:purine ribonucleotide metabolic process"/>
    <property type="evidence" value="ECO:0007669"/>
    <property type="project" value="TreeGrafter"/>
</dbReference>
<gene>
    <name evidence="1" type="ORF">I3842_14G096200</name>
</gene>
<dbReference type="Proteomes" id="UP000811246">
    <property type="component" value="Chromosome 14"/>
</dbReference>
<sequence length="180" mass="20109">MNWQAISVAKGGSPASWGGQLRVQENQAYAHSLIIPKSHFCSLKASPPHVIAAMCSKVPFISNAIMKATGCAEQIIHIPLHKWTVDQLVWGANKLDMYSVKSGYHFAMEMVHRKGDVGTSHSHGHLVKFYPDFEISHVGRQGNDAAHILARYARSIEHTLQWWHSCPYVILNRVLVDGDM</sequence>
<organism evidence="1 2">
    <name type="scientific">Carya illinoinensis</name>
    <name type="common">Pecan</name>
    <dbReference type="NCBI Taxonomy" id="32201"/>
    <lineage>
        <taxon>Eukaryota</taxon>
        <taxon>Viridiplantae</taxon>
        <taxon>Streptophyta</taxon>
        <taxon>Embryophyta</taxon>
        <taxon>Tracheophyta</taxon>
        <taxon>Spermatophyta</taxon>
        <taxon>Magnoliopsida</taxon>
        <taxon>eudicotyledons</taxon>
        <taxon>Gunneridae</taxon>
        <taxon>Pentapetalae</taxon>
        <taxon>rosids</taxon>
        <taxon>fabids</taxon>
        <taxon>Fagales</taxon>
        <taxon>Juglandaceae</taxon>
        <taxon>Carya</taxon>
    </lineage>
</organism>
<evidence type="ECO:0000313" key="1">
    <source>
        <dbReference type="EMBL" id="KAG6678754.1"/>
    </source>
</evidence>
<name>A0A922ACE9_CARIL</name>
<accession>A0A922ACE9</accession>
<dbReference type="GO" id="GO:0006790">
    <property type="term" value="P:sulfur compound metabolic process"/>
    <property type="evidence" value="ECO:0007669"/>
    <property type="project" value="TreeGrafter"/>
</dbReference>
<dbReference type="EMBL" id="CM031838">
    <property type="protein sequence ID" value="KAG6678754.1"/>
    <property type="molecule type" value="Genomic_DNA"/>
</dbReference>
<evidence type="ECO:0000313" key="2">
    <source>
        <dbReference type="Proteomes" id="UP000811246"/>
    </source>
</evidence>
<protein>
    <submittedName>
        <fullName evidence="1">Uncharacterized protein</fullName>
    </submittedName>
</protein>